<dbReference type="EMBL" id="CADCWN010000219">
    <property type="protein sequence ID" value="CAA9579236.1"/>
    <property type="molecule type" value="Genomic_DNA"/>
</dbReference>
<dbReference type="Pfam" id="PF26607">
    <property type="entry name" value="DUF8189"/>
    <property type="match status" value="1"/>
</dbReference>
<organism evidence="4">
    <name type="scientific">uncultured Thermomicrobiales bacterium</name>
    <dbReference type="NCBI Taxonomy" id="1645740"/>
    <lineage>
        <taxon>Bacteria</taxon>
        <taxon>Pseudomonadati</taxon>
        <taxon>Thermomicrobiota</taxon>
        <taxon>Thermomicrobia</taxon>
        <taxon>Thermomicrobiales</taxon>
        <taxon>environmental samples</taxon>
    </lineage>
</organism>
<sequence>MPRNQPQSGRQYYILVASLILMIIAALLPFSPTVAGSAPVATEVSAPGATSATDLGGVSYLFARRDDGGVWVRKTDGLWYSGWSPLGGVTDAPPAAAGSGEFINVFARGTDGALWVNRTTDGRTYEGWRALGDRLASAPAAVGSRGRVHVFTRDDQGMIWTRTSNDGRSFSAPVSLGGPLAAAPVGVAEGSGLVLHGQGVNGHLYTLAARDGAGGAGWATWRPRGGLAQPIPTLDEALIPPLTLDVGINFISANNWQNYQLPAYGRLRPGLAKFSMFYDGYPTVPAFGTGEIDDAIAAGARTIIFRTAETRIAPDEVERQLHAPLPGDGRSLLDYIRDRGNDGSGVAFWIEVGNEPDLAGVSPLVARYSLLATIRDLGPQYRASHPNFRWMASLPTRNGLRESAVPEYRGIAYLDTLLSDQGDGLGSVGARYDALGVHIYGADTLEQSFPALHAPSDLYDCTGSNGDALCPNTVLDRTLSRTDRPIFITEAGIDSPMSWELKARYYVEAMHRMPARVRGFALFTLSLDPEWYAGAGERCTKQAGSNCSRYALDVDEWGTVDAGFAGASAIGRCYQRSPFTLARDATPADGSCWPPCRRDASTPPARRPRNAVQRATCEIDASAPRPPMPAESATAGRAMLPPASNTSGRGNRRKGKIE</sequence>
<evidence type="ECO:0000256" key="2">
    <source>
        <dbReference type="SAM" id="Phobius"/>
    </source>
</evidence>
<evidence type="ECO:0000256" key="1">
    <source>
        <dbReference type="SAM" id="MobiDB-lite"/>
    </source>
</evidence>
<keyword evidence="2" id="KW-1133">Transmembrane helix</keyword>
<feature type="transmembrane region" description="Helical" evidence="2">
    <location>
        <begin position="12"/>
        <end position="30"/>
    </location>
</feature>
<proteinExistence type="predicted"/>
<dbReference type="InterPro" id="IPR058502">
    <property type="entry name" value="PLL-like_beta-prop"/>
</dbReference>
<reference evidence="4" key="1">
    <citation type="submission" date="2020-02" db="EMBL/GenBank/DDBJ databases">
        <authorList>
            <person name="Meier V. D."/>
        </authorList>
    </citation>
    <scope>NUCLEOTIDE SEQUENCE</scope>
    <source>
        <strain evidence="4">AVDCRST_MAG18</strain>
    </source>
</reference>
<accession>A0A6J4VLG3</accession>
<dbReference type="Gene3D" id="3.20.20.80">
    <property type="entry name" value="Glycosidases"/>
    <property type="match status" value="1"/>
</dbReference>
<gene>
    <name evidence="4" type="ORF">AVDCRST_MAG18-2921</name>
</gene>
<keyword evidence="2" id="KW-0812">Transmembrane</keyword>
<name>A0A6J4VLG3_9BACT</name>
<feature type="region of interest" description="Disordered" evidence="1">
    <location>
        <begin position="586"/>
        <end position="658"/>
    </location>
</feature>
<evidence type="ECO:0000313" key="4">
    <source>
        <dbReference type="EMBL" id="CAA9579236.1"/>
    </source>
</evidence>
<protein>
    <recommendedName>
        <fullName evidence="3">PLL-like beta propeller domain-containing protein</fullName>
    </recommendedName>
</protein>
<dbReference type="InterPro" id="IPR017853">
    <property type="entry name" value="GH"/>
</dbReference>
<feature type="domain" description="PLL-like beta propeller" evidence="3">
    <location>
        <begin position="61"/>
        <end position="234"/>
    </location>
</feature>
<dbReference type="SUPFAM" id="SSF89372">
    <property type="entry name" value="Fucose-specific lectin"/>
    <property type="match status" value="1"/>
</dbReference>
<evidence type="ECO:0000259" key="3">
    <source>
        <dbReference type="Pfam" id="PF26607"/>
    </source>
</evidence>
<keyword evidence="2" id="KW-0472">Membrane</keyword>
<dbReference type="AlphaFoldDB" id="A0A6J4VLG3"/>
<dbReference type="Gene3D" id="2.120.10.70">
    <property type="entry name" value="Fucose-specific lectin"/>
    <property type="match status" value="1"/>
</dbReference>
<dbReference type="SUPFAM" id="SSF51445">
    <property type="entry name" value="(Trans)glycosidases"/>
    <property type="match status" value="1"/>
</dbReference>